<sequence>MIRVQLIARYRALAGEKWPDSKLHQSHSGWIGLTLGVCIPGVTLLFGAVLTLIKELGSSNPHIHSTSWVISCRWGCYVCF</sequence>
<dbReference type="EMBL" id="JARXYA010000016">
    <property type="protein sequence ID" value="MDH6504846.1"/>
    <property type="molecule type" value="Genomic_DNA"/>
</dbReference>
<keyword evidence="1" id="KW-0472">Membrane</keyword>
<evidence type="ECO:0000313" key="3">
    <source>
        <dbReference type="Proteomes" id="UP001161160"/>
    </source>
</evidence>
<dbReference type="AlphaFoldDB" id="A0AA43M9W4"/>
<reference evidence="2" key="1">
    <citation type="submission" date="2023-04" db="EMBL/GenBank/DDBJ databases">
        <title>Genome Encyclopedia of Bacteria and Archaea VI: Functional Genomics of Type Strains.</title>
        <authorList>
            <person name="Whitman W."/>
        </authorList>
    </citation>
    <scope>NUCLEOTIDE SEQUENCE</scope>
    <source>
        <strain evidence="2">Enz.4-51</strain>
    </source>
</reference>
<accession>A0AA43M9W4</accession>
<comment type="caution">
    <text evidence="2">The sequence shown here is derived from an EMBL/GenBank/DDBJ whole genome shotgun (WGS) entry which is preliminary data.</text>
</comment>
<name>A0AA43M9W4_9BURK</name>
<gene>
    <name evidence="2" type="ORF">M2127_002175</name>
</gene>
<keyword evidence="1" id="KW-0812">Transmembrane</keyword>
<keyword evidence="3" id="KW-1185">Reference proteome</keyword>
<evidence type="ECO:0000313" key="2">
    <source>
        <dbReference type="EMBL" id="MDH6504846.1"/>
    </source>
</evidence>
<dbReference type="Proteomes" id="UP001161160">
    <property type="component" value="Unassembled WGS sequence"/>
</dbReference>
<keyword evidence="1" id="KW-1133">Transmembrane helix</keyword>
<organism evidence="2 3">
    <name type="scientific">Polynucleobacter sphagniphilus</name>
    <dbReference type="NCBI Taxonomy" id="1743169"/>
    <lineage>
        <taxon>Bacteria</taxon>
        <taxon>Pseudomonadati</taxon>
        <taxon>Pseudomonadota</taxon>
        <taxon>Betaproteobacteria</taxon>
        <taxon>Burkholderiales</taxon>
        <taxon>Burkholderiaceae</taxon>
        <taxon>Polynucleobacter</taxon>
    </lineage>
</organism>
<evidence type="ECO:0000256" key="1">
    <source>
        <dbReference type="SAM" id="Phobius"/>
    </source>
</evidence>
<protein>
    <submittedName>
        <fullName evidence="2">Uncharacterized protein</fullName>
    </submittedName>
</protein>
<dbReference type="RefSeq" id="WP_280757063.1">
    <property type="nucleotide sequence ID" value="NZ_JARXXW010000016.1"/>
</dbReference>
<feature type="transmembrane region" description="Helical" evidence="1">
    <location>
        <begin position="30"/>
        <end position="53"/>
    </location>
</feature>
<proteinExistence type="predicted"/>